<name>A0A366HN89_9BACT</name>
<protein>
    <submittedName>
        <fullName evidence="1">Uncharacterized protein (TIGR02599 family)</fullName>
    </submittedName>
</protein>
<dbReference type="AlphaFoldDB" id="A0A366HN89"/>
<evidence type="ECO:0000313" key="2">
    <source>
        <dbReference type="Proteomes" id="UP000253426"/>
    </source>
</evidence>
<dbReference type="EMBL" id="QNRR01000004">
    <property type="protein sequence ID" value="RBP44483.1"/>
    <property type="molecule type" value="Genomic_DNA"/>
</dbReference>
<proteinExistence type="predicted"/>
<dbReference type="NCBIfam" id="TIGR02599">
    <property type="entry name" value="Verru_Chthon cassette protein C"/>
    <property type="match status" value="1"/>
</dbReference>
<comment type="caution">
    <text evidence="1">The sequence shown here is derived from an EMBL/GenBank/DDBJ whole genome shotgun (WGS) entry which is preliminary data.</text>
</comment>
<keyword evidence="2" id="KW-1185">Reference proteome</keyword>
<accession>A0A366HN89</accession>
<sequence length="372" mass="42478">MVELLLSVAILSILILMLTSTVSNVQEVVTRSQAQAEEFKEARQAFEVTARRLSQATLNGYWGYVYQDPKAKNPVPLYYDRQSDLHYVQEKVATLLPQAGGNGHAVFFQALLGDTDPTTQYGEKINDLHDLLNCWGFYVSYGSDLTRRPQFLKDEHGLALNPERKRFRLMEFRQPPDQSILFSKTFDISNKKDTKELYKWFRGPFKDPSKTTETYSVPLAENVLAVVITPYIYVTTADSKGVSTTDMRKKQSYEYDTRLFQWRGGTGQDVISSKNQLPAMLELTIIATDERSYEKLEQKHGVDGAAAKIREVFAGLLKLSTDFAPDPNNVQVKEYDIDKIEKSLQGLEMNYKIFTTTVSLRASKWITEREKT</sequence>
<dbReference type="Proteomes" id="UP000253426">
    <property type="component" value="Unassembled WGS sequence"/>
</dbReference>
<evidence type="ECO:0000313" key="1">
    <source>
        <dbReference type="EMBL" id="RBP44483.1"/>
    </source>
</evidence>
<organism evidence="1 2">
    <name type="scientific">Roseimicrobium gellanilyticum</name>
    <dbReference type="NCBI Taxonomy" id="748857"/>
    <lineage>
        <taxon>Bacteria</taxon>
        <taxon>Pseudomonadati</taxon>
        <taxon>Verrucomicrobiota</taxon>
        <taxon>Verrucomicrobiia</taxon>
        <taxon>Verrucomicrobiales</taxon>
        <taxon>Verrucomicrobiaceae</taxon>
        <taxon>Roseimicrobium</taxon>
    </lineage>
</organism>
<dbReference type="InterPro" id="IPR019839">
    <property type="entry name" value="Verru/Chthon_C"/>
</dbReference>
<reference evidence="1 2" key="1">
    <citation type="submission" date="2018-06" db="EMBL/GenBank/DDBJ databases">
        <title>Genomic Encyclopedia of Type Strains, Phase IV (KMG-IV): sequencing the most valuable type-strain genomes for metagenomic binning, comparative biology and taxonomic classification.</title>
        <authorList>
            <person name="Goeker M."/>
        </authorList>
    </citation>
    <scope>NUCLEOTIDE SEQUENCE [LARGE SCALE GENOMIC DNA]</scope>
    <source>
        <strain evidence="1 2">DSM 25532</strain>
    </source>
</reference>
<gene>
    <name evidence="1" type="ORF">DES53_104304</name>
</gene>